<accession>A0ABP8WIZ9</accession>
<dbReference type="Pfam" id="PF04978">
    <property type="entry name" value="MST"/>
    <property type="match status" value="1"/>
</dbReference>
<dbReference type="SUPFAM" id="SSF109854">
    <property type="entry name" value="DinB/YfiT-like putative metalloenzymes"/>
    <property type="match status" value="1"/>
</dbReference>
<name>A0ABP8WIZ9_9ACTN</name>
<organism evidence="1 2">
    <name type="scientific">Nocardioides nanhaiensis</name>
    <dbReference type="NCBI Taxonomy" id="1476871"/>
    <lineage>
        <taxon>Bacteria</taxon>
        <taxon>Bacillati</taxon>
        <taxon>Actinomycetota</taxon>
        <taxon>Actinomycetes</taxon>
        <taxon>Propionibacteriales</taxon>
        <taxon>Nocardioidaceae</taxon>
        <taxon>Nocardioides</taxon>
    </lineage>
</organism>
<keyword evidence="2" id="KW-1185">Reference proteome</keyword>
<proteinExistence type="predicted"/>
<comment type="caution">
    <text evidence="1">The sequence shown here is derived from an EMBL/GenBank/DDBJ whole genome shotgun (WGS) entry which is preliminary data.</text>
</comment>
<sequence>MTVTTPGETLVRYLQNLRDALLWKLEGASDYDQRRPLTGTGTNLLGLVKHLAHVELGYFGDTFGRPTGVTNPVDEPGGDDNADMWVTPEETRSDVVGLYKRAWAHAAETFDALGLDERGLDARGRVPWWPEATNEVTLHQVLVHVAVDTARHLGHADILREQLDGAVGLRADVDNLPADYDWVSHHARVEQAAREAGHPGLVEDA</sequence>
<evidence type="ECO:0000313" key="2">
    <source>
        <dbReference type="Proteomes" id="UP001500621"/>
    </source>
</evidence>
<dbReference type="Gene3D" id="1.20.120.450">
    <property type="entry name" value="dinb family like domain"/>
    <property type="match status" value="1"/>
</dbReference>
<reference evidence="2" key="1">
    <citation type="journal article" date="2019" name="Int. J. Syst. Evol. Microbiol.">
        <title>The Global Catalogue of Microorganisms (GCM) 10K type strain sequencing project: providing services to taxonomists for standard genome sequencing and annotation.</title>
        <authorList>
            <consortium name="The Broad Institute Genomics Platform"/>
            <consortium name="The Broad Institute Genome Sequencing Center for Infectious Disease"/>
            <person name="Wu L."/>
            <person name="Ma J."/>
        </authorList>
    </citation>
    <scope>NUCLEOTIDE SEQUENCE [LARGE SCALE GENOMIC DNA]</scope>
    <source>
        <strain evidence="2">JCM 18127</strain>
    </source>
</reference>
<gene>
    <name evidence="1" type="ORF">GCM10023226_30150</name>
</gene>
<dbReference type="InterPro" id="IPR007061">
    <property type="entry name" value="MST-like"/>
</dbReference>
<evidence type="ECO:0000313" key="1">
    <source>
        <dbReference type="EMBL" id="GAA4690247.1"/>
    </source>
</evidence>
<dbReference type="RefSeq" id="WP_345267303.1">
    <property type="nucleotide sequence ID" value="NZ_BAABIM010000003.1"/>
</dbReference>
<dbReference type="InterPro" id="IPR034660">
    <property type="entry name" value="DinB/YfiT-like"/>
</dbReference>
<protein>
    <submittedName>
        <fullName evidence="1">DinB family protein</fullName>
    </submittedName>
</protein>
<dbReference type="EMBL" id="BAABIM010000003">
    <property type="protein sequence ID" value="GAA4690247.1"/>
    <property type="molecule type" value="Genomic_DNA"/>
</dbReference>
<dbReference type="Proteomes" id="UP001500621">
    <property type="component" value="Unassembled WGS sequence"/>
</dbReference>